<evidence type="ECO:0000256" key="1">
    <source>
        <dbReference type="ARBA" id="ARBA00022490"/>
    </source>
</evidence>
<protein>
    <recommendedName>
        <fullName evidence="2">Nuclear transport factor 2</fullName>
        <shortName evidence="2">NTF-2</shortName>
    </recommendedName>
</protein>
<keyword evidence="5" id="KW-1185">Reference proteome</keyword>
<dbReference type="Pfam" id="PF02136">
    <property type="entry name" value="NTF2"/>
    <property type="match status" value="1"/>
</dbReference>
<dbReference type="GeneID" id="20246559"/>
<dbReference type="InterPro" id="IPR002075">
    <property type="entry name" value="NTF2_dom"/>
</dbReference>
<gene>
    <name evidence="4" type="ORF">LOTGIDRAFT_215219</name>
</gene>
<evidence type="ECO:0000259" key="3">
    <source>
        <dbReference type="PROSITE" id="PS50177"/>
    </source>
</evidence>
<dbReference type="HOGENOM" id="CLU_131642_1_0_1"/>
<accession>V4AN82</accession>
<dbReference type="STRING" id="225164.V4AN82"/>
<dbReference type="GO" id="GO:0006606">
    <property type="term" value="P:protein import into nucleus"/>
    <property type="evidence" value="ECO:0007669"/>
    <property type="project" value="UniProtKB-ARBA"/>
</dbReference>
<organism evidence="4 5">
    <name type="scientific">Lottia gigantea</name>
    <name type="common">Giant owl limpet</name>
    <dbReference type="NCBI Taxonomy" id="225164"/>
    <lineage>
        <taxon>Eukaryota</taxon>
        <taxon>Metazoa</taxon>
        <taxon>Spiralia</taxon>
        <taxon>Lophotrochozoa</taxon>
        <taxon>Mollusca</taxon>
        <taxon>Gastropoda</taxon>
        <taxon>Patellogastropoda</taxon>
        <taxon>Lottioidea</taxon>
        <taxon>Lottiidae</taxon>
        <taxon>Lottia</taxon>
    </lineage>
</organism>
<dbReference type="CDD" id="cd00780">
    <property type="entry name" value="NTF2"/>
    <property type="match status" value="1"/>
</dbReference>
<evidence type="ECO:0000313" key="4">
    <source>
        <dbReference type="EMBL" id="ESO95071.1"/>
    </source>
</evidence>
<feature type="domain" description="NTF2" evidence="3">
    <location>
        <begin position="8"/>
        <end position="123"/>
    </location>
</feature>
<dbReference type="SUPFAM" id="SSF54427">
    <property type="entry name" value="NTF2-like"/>
    <property type="match status" value="1"/>
</dbReference>
<dbReference type="CTD" id="20246559"/>
<dbReference type="GO" id="GO:0005737">
    <property type="term" value="C:cytoplasm"/>
    <property type="evidence" value="ECO:0007669"/>
    <property type="project" value="UniProtKB-SubCell"/>
</dbReference>
<evidence type="ECO:0000313" key="5">
    <source>
        <dbReference type="Proteomes" id="UP000030746"/>
    </source>
</evidence>
<dbReference type="PANTHER" id="PTHR12612">
    <property type="entry name" value="NUCLEAR TRANSPORT FACTOR 2"/>
    <property type="match status" value="1"/>
</dbReference>
<dbReference type="RefSeq" id="XP_009054266.1">
    <property type="nucleotide sequence ID" value="XM_009056018.1"/>
</dbReference>
<comment type="subcellular location">
    <subcellularLocation>
        <location evidence="2">Cytoplasm</location>
    </subcellularLocation>
    <subcellularLocation>
        <location evidence="2">Nucleus</location>
    </subcellularLocation>
</comment>
<dbReference type="GO" id="GO:0005635">
    <property type="term" value="C:nuclear envelope"/>
    <property type="evidence" value="ECO:0007669"/>
    <property type="project" value="UniProtKB-ARBA"/>
</dbReference>
<dbReference type="InterPro" id="IPR018222">
    <property type="entry name" value="Nuclear_transport_factor_2_euk"/>
</dbReference>
<proteinExistence type="predicted"/>
<reference evidence="4 5" key="1">
    <citation type="journal article" date="2013" name="Nature">
        <title>Insights into bilaterian evolution from three spiralian genomes.</title>
        <authorList>
            <person name="Simakov O."/>
            <person name="Marletaz F."/>
            <person name="Cho S.J."/>
            <person name="Edsinger-Gonzales E."/>
            <person name="Havlak P."/>
            <person name="Hellsten U."/>
            <person name="Kuo D.H."/>
            <person name="Larsson T."/>
            <person name="Lv J."/>
            <person name="Arendt D."/>
            <person name="Savage R."/>
            <person name="Osoegawa K."/>
            <person name="de Jong P."/>
            <person name="Grimwood J."/>
            <person name="Chapman J.A."/>
            <person name="Shapiro H."/>
            <person name="Aerts A."/>
            <person name="Otillar R.P."/>
            <person name="Terry A.Y."/>
            <person name="Boore J.L."/>
            <person name="Grigoriev I.V."/>
            <person name="Lindberg D.R."/>
            <person name="Seaver E.C."/>
            <person name="Weisblat D.A."/>
            <person name="Putnam N.H."/>
            <person name="Rokhsar D.S."/>
        </authorList>
    </citation>
    <scope>NUCLEOTIDE SEQUENCE [LARGE SCALE GENOMIC DNA]</scope>
</reference>
<dbReference type="Proteomes" id="UP000030746">
    <property type="component" value="Unassembled WGS sequence"/>
</dbReference>
<dbReference type="AlphaFoldDB" id="V4AN82"/>
<dbReference type="PROSITE" id="PS50177">
    <property type="entry name" value="NTF2_DOMAIN"/>
    <property type="match status" value="1"/>
</dbReference>
<name>V4AN82_LOTGI</name>
<dbReference type="OrthoDB" id="6507044at2759"/>
<keyword evidence="2" id="KW-0813">Transport</keyword>
<dbReference type="GO" id="GO:0051028">
    <property type="term" value="P:mRNA transport"/>
    <property type="evidence" value="ECO:0007669"/>
    <property type="project" value="UniProtKB-UniRule"/>
</dbReference>
<dbReference type="EMBL" id="KB201701">
    <property type="protein sequence ID" value="ESO95071.1"/>
    <property type="molecule type" value="Genomic_DNA"/>
</dbReference>
<keyword evidence="1 2" id="KW-0963">Cytoplasm</keyword>
<keyword evidence="2" id="KW-0653">Protein transport</keyword>
<dbReference type="KEGG" id="lgi:LOTGIDRAFT_215219"/>
<dbReference type="InterPro" id="IPR032710">
    <property type="entry name" value="NTF2-like_dom_sf"/>
</dbReference>
<keyword evidence="2" id="KW-0539">Nucleus</keyword>
<dbReference type="InterPro" id="IPR045875">
    <property type="entry name" value="NTF2"/>
</dbReference>
<comment type="function">
    <text evidence="2">Has a role in nuclear-cytoplasmic transport of proteins and mRNAs.</text>
</comment>
<dbReference type="FunFam" id="3.10.450.50:FF:000005">
    <property type="entry name" value="Nuclear transport factor 2"/>
    <property type="match status" value="1"/>
</dbReference>
<sequence>MNPKFKEIGGLFVGEYYKAFDAKNNRMNLKPFYHEAALLTFEGQEFQGPESILQKLMSIQSDNIERLISSADYQPTIDGGIFCTISGQLRTVSEHDKPMPFVHTFLLKPVGENFFVFNEVFRLALHDC</sequence>
<dbReference type="Gene3D" id="3.10.450.50">
    <property type="match status" value="1"/>
</dbReference>
<dbReference type="OMA" id="QFVEYYY"/>
<evidence type="ECO:0000256" key="2">
    <source>
        <dbReference type="RuleBase" id="RU369002"/>
    </source>
</evidence>